<feature type="region of interest" description="Disordered" evidence="1">
    <location>
        <begin position="464"/>
        <end position="538"/>
    </location>
</feature>
<organism evidence="2 3">
    <name type="scientific">Lophiostoma macrostomum CBS 122681</name>
    <dbReference type="NCBI Taxonomy" id="1314788"/>
    <lineage>
        <taxon>Eukaryota</taxon>
        <taxon>Fungi</taxon>
        <taxon>Dikarya</taxon>
        <taxon>Ascomycota</taxon>
        <taxon>Pezizomycotina</taxon>
        <taxon>Dothideomycetes</taxon>
        <taxon>Pleosporomycetidae</taxon>
        <taxon>Pleosporales</taxon>
        <taxon>Lophiostomataceae</taxon>
        <taxon>Lophiostoma</taxon>
    </lineage>
</organism>
<dbReference type="EMBL" id="MU004584">
    <property type="protein sequence ID" value="KAF2647775.1"/>
    <property type="molecule type" value="Genomic_DNA"/>
</dbReference>
<feature type="region of interest" description="Disordered" evidence="1">
    <location>
        <begin position="1"/>
        <end position="101"/>
    </location>
</feature>
<keyword evidence="3" id="KW-1185">Reference proteome</keyword>
<feature type="region of interest" description="Disordered" evidence="1">
    <location>
        <begin position="407"/>
        <end position="438"/>
    </location>
</feature>
<feature type="compositionally biased region" description="Low complexity" evidence="1">
    <location>
        <begin position="1"/>
        <end position="43"/>
    </location>
</feature>
<feature type="compositionally biased region" description="Low complexity" evidence="1">
    <location>
        <begin position="673"/>
        <end position="685"/>
    </location>
</feature>
<dbReference type="AlphaFoldDB" id="A0A6A6SIT7"/>
<protein>
    <submittedName>
        <fullName evidence="2">Uncharacterized protein</fullName>
    </submittedName>
</protein>
<reference evidence="2" key="1">
    <citation type="journal article" date="2020" name="Stud. Mycol.">
        <title>101 Dothideomycetes genomes: a test case for predicting lifestyles and emergence of pathogens.</title>
        <authorList>
            <person name="Haridas S."/>
            <person name="Albert R."/>
            <person name="Binder M."/>
            <person name="Bloem J."/>
            <person name="Labutti K."/>
            <person name="Salamov A."/>
            <person name="Andreopoulos B."/>
            <person name="Baker S."/>
            <person name="Barry K."/>
            <person name="Bills G."/>
            <person name="Bluhm B."/>
            <person name="Cannon C."/>
            <person name="Castanera R."/>
            <person name="Culley D."/>
            <person name="Daum C."/>
            <person name="Ezra D."/>
            <person name="Gonzalez J."/>
            <person name="Henrissat B."/>
            <person name="Kuo A."/>
            <person name="Liang C."/>
            <person name="Lipzen A."/>
            <person name="Lutzoni F."/>
            <person name="Magnuson J."/>
            <person name="Mondo S."/>
            <person name="Nolan M."/>
            <person name="Ohm R."/>
            <person name="Pangilinan J."/>
            <person name="Park H.-J."/>
            <person name="Ramirez L."/>
            <person name="Alfaro M."/>
            <person name="Sun H."/>
            <person name="Tritt A."/>
            <person name="Yoshinaga Y."/>
            <person name="Zwiers L.-H."/>
            <person name="Turgeon B."/>
            <person name="Goodwin S."/>
            <person name="Spatafora J."/>
            <person name="Crous P."/>
            <person name="Grigoriev I."/>
        </authorList>
    </citation>
    <scope>NUCLEOTIDE SEQUENCE</scope>
    <source>
        <strain evidence="2">CBS 122681</strain>
    </source>
</reference>
<sequence length="700" mass="76928">MRSLLGAAANSSTTHSATSNTTACSASSGSFSHHPTPSFSSPPIVAGRDDPPTVDISASLERIAESWHSPERLERLPTPDYAEESSSSPIDSPLTRRGPSGRADIRAYFGAASQAVVMTDSTPPADLPQSHSELDETPTAVVHSAPPQPETSTPSHDFRPRQRSIETGFSPAVARQRYRESSPEPPTPTPMKVKKKPGPPKTRPAPIMKNDKVAKMALIKDIEKLWGPNFIKNYIPKVHRPMCKRKAGQTRANFRKHEDDPKKWMPSVLKAILSLAKKTDDKAKLRKIMADIVRYRNQHTGNKKPQLVTTDFDIIEDILDKGWTVPQSFGIRYKHLLVDRLPGAPPPDPVKEAAYDEFYRDDDSEDDVVDGDEEMDDGSDGDMDAEITKEYQLQSGYLDDAPAPRYEASRAARAQPPFPPPAYAQQPKARDKHQMYPPQPMYGYDHYGYPYPMPGYEPYGQMYPPAPYRPGGQHQAGHHQGGHHRGGYHQGGHHQGGHQGGHGESHGSSRRPRNFFNSSPPRAPPPYDGRRHARHNSADSSLSIPLAHVRGHQAPTQHQHVPSSPPPAVKKEVIDDDEPIMLQVRGTNNNNYSGPGPNYSAPAPNFAPPPMNMHMGNGGFPTPMESMTEHGDAGAGVDNASMVSGSRGGNNDPNILKMQLELARMEMERMKMQLQLQQAQGGQQQPARSGATATNPMDLE</sequence>
<feature type="region of interest" description="Disordered" evidence="1">
    <location>
        <begin position="672"/>
        <end position="700"/>
    </location>
</feature>
<feature type="compositionally biased region" description="Basic residues" evidence="1">
    <location>
        <begin position="476"/>
        <end position="496"/>
    </location>
</feature>
<feature type="region of interest" description="Disordered" evidence="1">
    <location>
        <begin position="120"/>
        <end position="207"/>
    </location>
</feature>
<dbReference type="OrthoDB" id="3800150at2759"/>
<name>A0A6A6SIT7_9PLEO</name>
<dbReference type="Proteomes" id="UP000799324">
    <property type="component" value="Unassembled WGS sequence"/>
</dbReference>
<evidence type="ECO:0000313" key="3">
    <source>
        <dbReference type="Proteomes" id="UP000799324"/>
    </source>
</evidence>
<feature type="compositionally biased region" description="Basic and acidic residues" evidence="1">
    <location>
        <begin position="62"/>
        <end position="77"/>
    </location>
</feature>
<feature type="region of interest" description="Disordered" evidence="1">
    <location>
        <begin position="360"/>
        <end position="383"/>
    </location>
</feature>
<feature type="region of interest" description="Disordered" evidence="1">
    <location>
        <begin position="552"/>
        <end position="571"/>
    </location>
</feature>
<evidence type="ECO:0000313" key="2">
    <source>
        <dbReference type="EMBL" id="KAF2647775.1"/>
    </source>
</evidence>
<accession>A0A6A6SIT7</accession>
<gene>
    <name evidence="2" type="ORF">K491DRAFT_279181</name>
</gene>
<evidence type="ECO:0000256" key="1">
    <source>
        <dbReference type="SAM" id="MobiDB-lite"/>
    </source>
</evidence>
<proteinExistence type="predicted"/>
<feature type="compositionally biased region" description="Polar residues" evidence="1">
    <location>
        <begin position="691"/>
        <end position="700"/>
    </location>
</feature>